<dbReference type="GO" id="GO:0050661">
    <property type="term" value="F:NADP binding"/>
    <property type="evidence" value="ECO:0007669"/>
    <property type="project" value="InterPro"/>
</dbReference>
<name>A0A818YZP1_9BILA</name>
<evidence type="ECO:0000313" key="5">
    <source>
        <dbReference type="EMBL" id="CAF3762573.1"/>
    </source>
</evidence>
<dbReference type="InterPro" id="IPR020946">
    <property type="entry name" value="Flavin_mOase-like"/>
</dbReference>
<keyword evidence="4" id="KW-0560">Oxidoreductase</keyword>
<proteinExistence type="inferred from homology"/>
<feature type="non-terminal residue" evidence="5">
    <location>
        <position position="1"/>
    </location>
</feature>
<dbReference type="AlphaFoldDB" id="A0A818YZP1"/>
<keyword evidence="3" id="KW-0274">FAD</keyword>
<comment type="similarity">
    <text evidence="1">Belongs to the FAD-binding monooxygenase family.</text>
</comment>
<evidence type="ECO:0000256" key="3">
    <source>
        <dbReference type="ARBA" id="ARBA00022827"/>
    </source>
</evidence>
<protein>
    <recommendedName>
        <fullName evidence="7">Flavin-containing monooxygenase</fullName>
    </recommendedName>
</protein>
<evidence type="ECO:0000256" key="1">
    <source>
        <dbReference type="ARBA" id="ARBA00010139"/>
    </source>
</evidence>
<keyword evidence="2" id="KW-0285">Flavoprotein</keyword>
<dbReference type="EMBL" id="CAJOBE010001649">
    <property type="protein sequence ID" value="CAF3762573.1"/>
    <property type="molecule type" value="Genomic_DNA"/>
</dbReference>
<evidence type="ECO:0000313" key="6">
    <source>
        <dbReference type="Proteomes" id="UP000663874"/>
    </source>
</evidence>
<evidence type="ECO:0000256" key="2">
    <source>
        <dbReference type="ARBA" id="ARBA00022630"/>
    </source>
</evidence>
<dbReference type="SUPFAM" id="SSF51905">
    <property type="entry name" value="FAD/NAD(P)-binding domain"/>
    <property type="match status" value="3"/>
</dbReference>
<reference evidence="5" key="1">
    <citation type="submission" date="2021-02" db="EMBL/GenBank/DDBJ databases">
        <authorList>
            <person name="Nowell W R."/>
        </authorList>
    </citation>
    <scope>NUCLEOTIDE SEQUENCE</scope>
</reference>
<gene>
    <name evidence="5" type="ORF">FNK824_LOCUS12891</name>
</gene>
<dbReference type="InterPro" id="IPR036188">
    <property type="entry name" value="FAD/NAD-bd_sf"/>
</dbReference>
<dbReference type="InterPro" id="IPR051209">
    <property type="entry name" value="FAD-bind_Monooxygenase_sf"/>
</dbReference>
<dbReference type="Pfam" id="PF00743">
    <property type="entry name" value="FMO-like"/>
    <property type="match status" value="2"/>
</dbReference>
<comment type="caution">
    <text evidence="5">The sequence shown here is derived from an EMBL/GenBank/DDBJ whole genome shotgun (WGS) entry which is preliminary data.</text>
</comment>
<evidence type="ECO:0000256" key="4">
    <source>
        <dbReference type="ARBA" id="ARBA00023002"/>
    </source>
</evidence>
<dbReference type="GO" id="GO:0004499">
    <property type="term" value="F:N,N-dimethylaniline monooxygenase activity"/>
    <property type="evidence" value="ECO:0007669"/>
    <property type="project" value="InterPro"/>
</dbReference>
<accession>A0A818YZP1</accession>
<dbReference type="Gene3D" id="3.50.50.60">
    <property type="entry name" value="FAD/NAD(P)-binding domain"/>
    <property type="match status" value="4"/>
</dbReference>
<organism evidence="5 6">
    <name type="scientific">Rotaria sordida</name>
    <dbReference type="NCBI Taxonomy" id="392033"/>
    <lineage>
        <taxon>Eukaryota</taxon>
        <taxon>Metazoa</taxon>
        <taxon>Spiralia</taxon>
        <taxon>Gnathifera</taxon>
        <taxon>Rotifera</taxon>
        <taxon>Eurotatoria</taxon>
        <taxon>Bdelloidea</taxon>
        <taxon>Philodinida</taxon>
        <taxon>Philodinidae</taxon>
        <taxon>Rotaria</taxon>
    </lineage>
</organism>
<dbReference type="PANTHER" id="PTHR42877:SF4">
    <property type="entry name" value="FAD_NAD(P)-BINDING DOMAIN-CONTAINING PROTEIN-RELATED"/>
    <property type="match status" value="1"/>
</dbReference>
<dbReference type="PANTHER" id="PTHR42877">
    <property type="entry name" value="L-ORNITHINE N(5)-MONOOXYGENASE-RELATED"/>
    <property type="match status" value="1"/>
</dbReference>
<dbReference type="Proteomes" id="UP000663874">
    <property type="component" value="Unassembled WGS sequence"/>
</dbReference>
<evidence type="ECO:0008006" key="7">
    <source>
        <dbReference type="Google" id="ProtNLM"/>
    </source>
</evidence>
<sequence length="916" mass="106334">TWYANKYPGSPCDVPSNLYSFSFEPNPNWSYFFSRQSEIGDYLEYCTDKYDIRRHIKFHTTVTKLKWIDDKQLWQITIQSNGQEKQVYARFVMAGHGPLSNASYPTDIPGMDKFQGQMCHTAEWNKTIDFTNKHVAVIGTGASAIQTVPEIQKAGVTQLLVFQRTPPWIIPRADRMVTNFEKQIFKRFPIIQKFIRSLIYWIRESTVLSFAYRLPVRFVNQELVKYSLHSQVKDKELRKKVTPIYDLGCKRVIPSNDWYSSIQQPNVKLITNRIQEVKSNSIVTCDGDEYPVDIIIWSTGFQVQNFPLPIYGISGCSLAEQWSETMQAYRGVTVPNFPNLFLLLGPNTGLGHNSVIVMIEAQIHYITEALLYMNKNNLRMMDVKQHVHDQFNHKLQRKLKKTVWQSGGCHSCFRNRQTNQKLHVPQYQKEDEYYTLIIGSGFSGLGMAIKLRELGTDNFIIIERHGRVGGTWYANKYPGCACDVPSNLYSFSFEPNPNWSYFFSRQPEIGDYLEYCTDKYDIRRHIKLHTTVTKLKWIDDRQLWQITIQSNGQEKYVYAQFIIAGYGPLSNASYPTDIPGMDKFQGQMCHTAEWNKTIDFTDKRVAVIGTGASAIQTVPEIQKAGVTQLLVFQRTPPWVIPRADRMVTNLEKQIFKQFPIIQKFIRAVLYWGRESVVLSFAYRLPIRYAMEKLVKYDLTRQVQDKELRKKLTPSYDLGCKRVLLSDDWYSSIQQPNVKLITNRIQEVKSNSIVTCDGDEYPVDIIIWSTGYQVQKFSLPIYGINGRSLTEQWSETFQAYRGVIAPNFPNLFYLLGPNTGLGHNSILVMIEAQIDYIAGALLYMNKNNLRMMNVKQNVHDEYNRQIQINLKKTVWQSGGCHSWYQDAKGNNTAIWPGFTWTYMLFMKYFDPANYIFQ</sequence>
<dbReference type="GO" id="GO:0050660">
    <property type="term" value="F:flavin adenine dinucleotide binding"/>
    <property type="evidence" value="ECO:0007669"/>
    <property type="project" value="InterPro"/>
</dbReference>